<dbReference type="SUPFAM" id="SSF53474">
    <property type="entry name" value="alpha/beta-Hydrolases"/>
    <property type="match status" value="1"/>
</dbReference>
<evidence type="ECO:0000313" key="3">
    <source>
        <dbReference type="Proteomes" id="UP001596956"/>
    </source>
</evidence>
<dbReference type="Proteomes" id="UP001596956">
    <property type="component" value="Unassembled WGS sequence"/>
</dbReference>
<dbReference type="EMBL" id="JBHTHR010000688">
    <property type="protein sequence ID" value="MFD0803013.1"/>
    <property type="molecule type" value="Genomic_DNA"/>
</dbReference>
<evidence type="ECO:0000259" key="1">
    <source>
        <dbReference type="Pfam" id="PF00561"/>
    </source>
</evidence>
<reference evidence="3" key="1">
    <citation type="journal article" date="2019" name="Int. J. Syst. Evol. Microbiol.">
        <title>The Global Catalogue of Microorganisms (GCM) 10K type strain sequencing project: providing services to taxonomists for standard genome sequencing and annotation.</title>
        <authorList>
            <consortium name="The Broad Institute Genomics Platform"/>
            <consortium name="The Broad Institute Genome Sequencing Center for Infectious Disease"/>
            <person name="Wu L."/>
            <person name="Ma J."/>
        </authorList>
    </citation>
    <scope>NUCLEOTIDE SEQUENCE [LARGE SCALE GENOMIC DNA]</scope>
    <source>
        <strain evidence="3">CCUG 63369</strain>
    </source>
</reference>
<feature type="non-terminal residue" evidence="2">
    <location>
        <position position="1"/>
    </location>
</feature>
<keyword evidence="2" id="KW-0378">Hydrolase</keyword>
<accession>A0ABW3BI07</accession>
<keyword evidence="3" id="KW-1185">Reference proteome</keyword>
<dbReference type="GO" id="GO:0016787">
    <property type="term" value="F:hydrolase activity"/>
    <property type="evidence" value="ECO:0007669"/>
    <property type="project" value="UniProtKB-KW"/>
</dbReference>
<protein>
    <submittedName>
        <fullName evidence="2">Alpha/beta fold hydrolase</fullName>
    </submittedName>
</protein>
<gene>
    <name evidence="2" type="ORF">ACFQZU_17025</name>
</gene>
<proteinExistence type="predicted"/>
<name>A0ABW3BI07_9ACTN</name>
<dbReference type="InterPro" id="IPR000073">
    <property type="entry name" value="AB_hydrolase_1"/>
</dbReference>
<dbReference type="Pfam" id="PF00561">
    <property type="entry name" value="Abhydrolase_1"/>
    <property type="match status" value="1"/>
</dbReference>
<sequence length="108" mass="11534">VAERMRTMVAGTPAEGYASCCTAIEHMDLLPDLPRIAAQTLVLAGTEDPATPRDHAERIAAAVPHSRLQAVDGAHLANWESAEEVNGLLRAHFGGGADYTRTATEKDR</sequence>
<dbReference type="InterPro" id="IPR029058">
    <property type="entry name" value="AB_hydrolase_fold"/>
</dbReference>
<dbReference type="Gene3D" id="3.40.50.1820">
    <property type="entry name" value="alpha/beta hydrolase"/>
    <property type="match status" value="1"/>
</dbReference>
<evidence type="ECO:0000313" key="2">
    <source>
        <dbReference type="EMBL" id="MFD0803013.1"/>
    </source>
</evidence>
<feature type="domain" description="AB hydrolase-1" evidence="1">
    <location>
        <begin position="9"/>
        <end position="81"/>
    </location>
</feature>
<comment type="caution">
    <text evidence="2">The sequence shown here is derived from an EMBL/GenBank/DDBJ whole genome shotgun (WGS) entry which is preliminary data.</text>
</comment>
<organism evidence="2 3">
    <name type="scientific">Streptomonospora algeriensis</name>
    <dbReference type="NCBI Taxonomy" id="995084"/>
    <lineage>
        <taxon>Bacteria</taxon>
        <taxon>Bacillati</taxon>
        <taxon>Actinomycetota</taxon>
        <taxon>Actinomycetes</taxon>
        <taxon>Streptosporangiales</taxon>
        <taxon>Nocardiopsidaceae</taxon>
        <taxon>Streptomonospora</taxon>
    </lineage>
</organism>